<evidence type="ECO:0000313" key="2">
    <source>
        <dbReference type="Proteomes" id="UP001140560"/>
    </source>
</evidence>
<protein>
    <submittedName>
        <fullName evidence="1">Uncharacterized protein</fullName>
    </submittedName>
</protein>
<dbReference type="EMBL" id="JAPEUY010000021">
    <property type="protein sequence ID" value="KAJ4362443.1"/>
    <property type="molecule type" value="Genomic_DNA"/>
</dbReference>
<keyword evidence="2" id="KW-1185">Reference proteome</keyword>
<sequence length="132" mass="14816">MSPDSITRDMIVDRIYGLLQGELLQWDKETALKDLAKHLASVLIEIGRRGNLGPHGLSRLSDIFMSVGHQGTTHYMALTVNPGIGDIQILLKGELREKDGKNPLHDEGQMEMLRDGFNREAVRQWLALRQTG</sequence>
<proteinExistence type="predicted"/>
<name>A0A9W9CGM5_9PLEO</name>
<dbReference type="OrthoDB" id="3682974at2759"/>
<organism evidence="1 2">
    <name type="scientific">Neocucurbitaria cava</name>
    <dbReference type="NCBI Taxonomy" id="798079"/>
    <lineage>
        <taxon>Eukaryota</taxon>
        <taxon>Fungi</taxon>
        <taxon>Dikarya</taxon>
        <taxon>Ascomycota</taxon>
        <taxon>Pezizomycotina</taxon>
        <taxon>Dothideomycetes</taxon>
        <taxon>Pleosporomycetidae</taxon>
        <taxon>Pleosporales</taxon>
        <taxon>Pleosporineae</taxon>
        <taxon>Cucurbitariaceae</taxon>
        <taxon>Neocucurbitaria</taxon>
    </lineage>
</organism>
<comment type="caution">
    <text evidence="1">The sequence shown here is derived from an EMBL/GenBank/DDBJ whole genome shotgun (WGS) entry which is preliminary data.</text>
</comment>
<dbReference type="AlphaFoldDB" id="A0A9W9CGM5"/>
<reference evidence="1" key="1">
    <citation type="submission" date="2022-10" db="EMBL/GenBank/DDBJ databases">
        <title>Tapping the CABI collections for fungal endophytes: first genome assemblies for Collariella, Neodidymelliopsis, Ascochyta clinopodiicola, Didymella pomorum, Didymosphaeria variabile, Neocosmospora piperis and Neocucurbitaria cava.</title>
        <authorList>
            <person name="Hill R."/>
        </authorList>
    </citation>
    <scope>NUCLEOTIDE SEQUENCE</scope>
    <source>
        <strain evidence="1">IMI 356814</strain>
    </source>
</reference>
<evidence type="ECO:0000313" key="1">
    <source>
        <dbReference type="EMBL" id="KAJ4362443.1"/>
    </source>
</evidence>
<accession>A0A9W9CGM5</accession>
<gene>
    <name evidence="1" type="ORF">N0V83_010536</name>
</gene>
<dbReference type="Proteomes" id="UP001140560">
    <property type="component" value="Unassembled WGS sequence"/>
</dbReference>